<organism evidence="2 3">
    <name type="scientific">Trichonephila clavata</name>
    <name type="common">Joro spider</name>
    <name type="synonym">Nephila clavata</name>
    <dbReference type="NCBI Taxonomy" id="2740835"/>
    <lineage>
        <taxon>Eukaryota</taxon>
        <taxon>Metazoa</taxon>
        <taxon>Ecdysozoa</taxon>
        <taxon>Arthropoda</taxon>
        <taxon>Chelicerata</taxon>
        <taxon>Arachnida</taxon>
        <taxon>Araneae</taxon>
        <taxon>Araneomorphae</taxon>
        <taxon>Entelegynae</taxon>
        <taxon>Araneoidea</taxon>
        <taxon>Nephilidae</taxon>
        <taxon>Trichonephila</taxon>
    </lineage>
</organism>
<comment type="caution">
    <text evidence="2">The sequence shown here is derived from an EMBL/GenBank/DDBJ whole genome shotgun (WGS) entry which is preliminary data.</text>
</comment>
<protein>
    <submittedName>
        <fullName evidence="2">DnaJ homolog subfamily C member 10</fullName>
    </submittedName>
</protein>
<sequence length="88" mass="10409">MGEDKAHEQFITINKAYEVLKDEETRKAYDLHGEEGLNKEFKKNWGGNYRSWNYYYENFGIYDDDPEIITLTKADFGKLISSWLFVLG</sequence>
<keyword evidence="3" id="KW-1185">Reference proteome</keyword>
<dbReference type="GO" id="GO:0015035">
    <property type="term" value="F:protein-disulfide reductase activity"/>
    <property type="evidence" value="ECO:0007669"/>
    <property type="project" value="TreeGrafter"/>
</dbReference>
<dbReference type="PANTHER" id="PTHR44340">
    <property type="entry name" value="DNAJ HOMOLOG SUBFAMILY C MEMBER 10"/>
    <property type="match status" value="1"/>
</dbReference>
<gene>
    <name evidence="2" type="primary">DNAJC10</name>
    <name evidence="2" type="ORF">TNCT_148311</name>
</gene>
<dbReference type="Gene3D" id="1.10.287.110">
    <property type="entry name" value="DnaJ domain"/>
    <property type="match status" value="1"/>
</dbReference>
<dbReference type="InterPro" id="IPR018253">
    <property type="entry name" value="DnaJ_domain_CS"/>
</dbReference>
<proteinExistence type="predicted"/>
<dbReference type="GO" id="GO:0036498">
    <property type="term" value="P:IRE1-mediated unfolded protein response"/>
    <property type="evidence" value="ECO:0007669"/>
    <property type="project" value="TreeGrafter"/>
</dbReference>
<dbReference type="PROSITE" id="PS00636">
    <property type="entry name" value="DNAJ_1"/>
    <property type="match status" value="1"/>
</dbReference>
<evidence type="ECO:0000313" key="2">
    <source>
        <dbReference type="EMBL" id="GFQ81766.1"/>
    </source>
</evidence>
<dbReference type="InterPro" id="IPR052460">
    <property type="entry name" value="ER_disulfide_reductase"/>
</dbReference>
<dbReference type="Proteomes" id="UP000887116">
    <property type="component" value="Unassembled WGS sequence"/>
</dbReference>
<dbReference type="Pfam" id="PF00226">
    <property type="entry name" value="DnaJ"/>
    <property type="match status" value="1"/>
</dbReference>
<name>A0A8X6KRV5_TRICU</name>
<dbReference type="AlphaFoldDB" id="A0A8X6KRV5"/>
<dbReference type="GO" id="GO:0005788">
    <property type="term" value="C:endoplasmic reticulum lumen"/>
    <property type="evidence" value="ECO:0007669"/>
    <property type="project" value="TreeGrafter"/>
</dbReference>
<dbReference type="PRINTS" id="PR00625">
    <property type="entry name" value="JDOMAIN"/>
</dbReference>
<dbReference type="InterPro" id="IPR001623">
    <property type="entry name" value="DnaJ_domain"/>
</dbReference>
<dbReference type="PANTHER" id="PTHR44340:SF1">
    <property type="entry name" value="DNAJ HOMOLOG SUBFAMILY C MEMBER 10"/>
    <property type="match status" value="1"/>
</dbReference>
<dbReference type="InterPro" id="IPR036869">
    <property type="entry name" value="J_dom_sf"/>
</dbReference>
<dbReference type="EMBL" id="BMAO01032365">
    <property type="protein sequence ID" value="GFQ81766.1"/>
    <property type="molecule type" value="Genomic_DNA"/>
</dbReference>
<feature type="domain" description="J" evidence="1">
    <location>
        <begin position="3"/>
        <end position="30"/>
    </location>
</feature>
<evidence type="ECO:0000259" key="1">
    <source>
        <dbReference type="Pfam" id="PF00226"/>
    </source>
</evidence>
<reference evidence="2" key="1">
    <citation type="submission" date="2020-07" db="EMBL/GenBank/DDBJ databases">
        <title>Multicomponent nature underlies the extraordinary mechanical properties of spider dragline silk.</title>
        <authorList>
            <person name="Kono N."/>
            <person name="Nakamura H."/>
            <person name="Mori M."/>
            <person name="Yoshida Y."/>
            <person name="Ohtoshi R."/>
            <person name="Malay A.D."/>
            <person name="Moran D.A.P."/>
            <person name="Tomita M."/>
            <person name="Numata K."/>
            <person name="Arakawa K."/>
        </authorList>
    </citation>
    <scope>NUCLEOTIDE SEQUENCE</scope>
</reference>
<dbReference type="OrthoDB" id="552049at2759"/>
<dbReference type="GO" id="GO:0016671">
    <property type="term" value="F:oxidoreductase activity, acting on a sulfur group of donors, disulfide as acceptor"/>
    <property type="evidence" value="ECO:0007669"/>
    <property type="project" value="TreeGrafter"/>
</dbReference>
<dbReference type="GO" id="GO:0051787">
    <property type="term" value="F:misfolded protein binding"/>
    <property type="evidence" value="ECO:0007669"/>
    <property type="project" value="TreeGrafter"/>
</dbReference>
<evidence type="ECO:0000313" key="3">
    <source>
        <dbReference type="Proteomes" id="UP000887116"/>
    </source>
</evidence>
<accession>A0A8X6KRV5</accession>
<dbReference type="SUPFAM" id="SSF46565">
    <property type="entry name" value="Chaperone J-domain"/>
    <property type="match status" value="1"/>
</dbReference>